<name>A0ACB7WYT6_9ERIC</name>
<reference evidence="1 2" key="1">
    <citation type="journal article" date="2021" name="Hortic Res">
        <title>High-quality reference genome and annotation aids understanding of berry development for evergreen blueberry (Vaccinium darrowii).</title>
        <authorList>
            <person name="Yu J."/>
            <person name="Hulse-Kemp A.M."/>
            <person name="Babiker E."/>
            <person name="Staton M."/>
        </authorList>
    </citation>
    <scope>NUCLEOTIDE SEQUENCE [LARGE SCALE GENOMIC DNA]</scope>
    <source>
        <strain evidence="2">cv. NJ 8807/NJ 8810</strain>
        <tissue evidence="1">Young leaf</tissue>
    </source>
</reference>
<accession>A0ACB7WYT6</accession>
<evidence type="ECO:0000313" key="2">
    <source>
        <dbReference type="Proteomes" id="UP000828048"/>
    </source>
</evidence>
<proteinExistence type="predicted"/>
<protein>
    <submittedName>
        <fullName evidence="1">Uncharacterized protein</fullName>
    </submittedName>
</protein>
<gene>
    <name evidence="1" type="ORF">Vadar_007769</name>
</gene>
<comment type="caution">
    <text evidence="1">The sequence shown here is derived from an EMBL/GenBank/DDBJ whole genome shotgun (WGS) entry which is preliminary data.</text>
</comment>
<dbReference type="EMBL" id="CM037152">
    <property type="protein sequence ID" value="KAH7833576.1"/>
    <property type="molecule type" value="Genomic_DNA"/>
</dbReference>
<dbReference type="Proteomes" id="UP000828048">
    <property type="component" value="Chromosome 2"/>
</dbReference>
<sequence length="154" mass="17313">MGLPIDSNTIAPTSPFVVVEFDTYYDYGWDPMISQVTHVGIDVNSLRSNVTVVWYCNITHGIENEAWIRYDSSLKNLSVVFTSSTNTTKVEDTIHLIVDTRDYLPEWVTFGFSAATGTLLEINNVKSWDFSSSLQINETDKNVTDPVGLLIKHC</sequence>
<organism evidence="1 2">
    <name type="scientific">Vaccinium darrowii</name>
    <dbReference type="NCBI Taxonomy" id="229202"/>
    <lineage>
        <taxon>Eukaryota</taxon>
        <taxon>Viridiplantae</taxon>
        <taxon>Streptophyta</taxon>
        <taxon>Embryophyta</taxon>
        <taxon>Tracheophyta</taxon>
        <taxon>Spermatophyta</taxon>
        <taxon>Magnoliopsida</taxon>
        <taxon>eudicotyledons</taxon>
        <taxon>Gunneridae</taxon>
        <taxon>Pentapetalae</taxon>
        <taxon>asterids</taxon>
        <taxon>Ericales</taxon>
        <taxon>Ericaceae</taxon>
        <taxon>Vaccinioideae</taxon>
        <taxon>Vaccinieae</taxon>
        <taxon>Vaccinium</taxon>
    </lineage>
</organism>
<keyword evidence="2" id="KW-1185">Reference proteome</keyword>
<evidence type="ECO:0000313" key="1">
    <source>
        <dbReference type="EMBL" id="KAH7833576.1"/>
    </source>
</evidence>